<dbReference type="InterPro" id="IPR052106">
    <property type="entry name" value="PINc/VapC_TA"/>
</dbReference>
<dbReference type="AlphaFoldDB" id="A0A292YLH5"/>
<name>A0A292YLH5_9BACL</name>
<comment type="caution">
    <text evidence="2">The sequence shown here is derived from an EMBL/GenBank/DDBJ whole genome shotgun (WGS) entry which is preliminary data.</text>
</comment>
<proteinExistence type="predicted"/>
<dbReference type="Gene3D" id="3.40.50.1010">
    <property type="entry name" value="5'-nuclease"/>
    <property type="match status" value="1"/>
</dbReference>
<reference evidence="3" key="1">
    <citation type="submission" date="2017-07" db="EMBL/GenBank/DDBJ databases">
        <title>Draft genome sequence of Effusibacillus lacus strain skLN1.</title>
        <authorList>
            <person name="Watanabe M."/>
            <person name="Kojima H."/>
            <person name="Fukui M."/>
        </authorList>
    </citation>
    <scope>NUCLEOTIDE SEQUENCE [LARGE SCALE GENOMIC DNA]</scope>
    <source>
        <strain evidence="3">skLN1</strain>
    </source>
</reference>
<keyword evidence="3" id="KW-1185">Reference proteome</keyword>
<dbReference type="SUPFAM" id="SSF88723">
    <property type="entry name" value="PIN domain-like"/>
    <property type="match status" value="1"/>
</dbReference>
<dbReference type="Proteomes" id="UP000217785">
    <property type="component" value="Unassembled WGS sequence"/>
</dbReference>
<evidence type="ECO:0000313" key="3">
    <source>
        <dbReference type="Proteomes" id="UP000217785"/>
    </source>
</evidence>
<dbReference type="InterPro" id="IPR002716">
    <property type="entry name" value="PIN_dom"/>
</dbReference>
<dbReference type="PANTHER" id="PTHR38826">
    <property type="entry name" value="RIBONUCLEASE VAPC13"/>
    <property type="match status" value="1"/>
</dbReference>
<dbReference type="InterPro" id="IPR029060">
    <property type="entry name" value="PIN-like_dom_sf"/>
</dbReference>
<protein>
    <submittedName>
        <fullName evidence="2">Twitching motility protein PilT</fullName>
    </submittedName>
</protein>
<gene>
    <name evidence="2" type="ORF">EFBL_0852</name>
</gene>
<evidence type="ECO:0000259" key="1">
    <source>
        <dbReference type="Pfam" id="PF01850"/>
    </source>
</evidence>
<organism evidence="2 3">
    <name type="scientific">Effusibacillus lacus</name>
    <dbReference type="NCBI Taxonomy" id="1348429"/>
    <lineage>
        <taxon>Bacteria</taxon>
        <taxon>Bacillati</taxon>
        <taxon>Bacillota</taxon>
        <taxon>Bacilli</taxon>
        <taxon>Bacillales</taxon>
        <taxon>Alicyclobacillaceae</taxon>
        <taxon>Effusibacillus</taxon>
    </lineage>
</organism>
<evidence type="ECO:0000313" key="2">
    <source>
        <dbReference type="EMBL" id="GAX89234.1"/>
    </source>
</evidence>
<dbReference type="EMBL" id="BDUF01000018">
    <property type="protein sequence ID" value="GAX89234.1"/>
    <property type="molecule type" value="Genomic_DNA"/>
</dbReference>
<sequence>MGRIDLETVQKISLDSNCFIYLMEGSPYEKFLLHLFRKIENGDLQAVTSTLTVTEILSHPYKKGNIRLVEEYRGLLSSFPNMKVRAVDFHVADRAAELRNQYRLKTPDAIQLATAILEDTQIFVTNDKDFSSVDFPIVYLQSNNLR</sequence>
<dbReference type="Pfam" id="PF01850">
    <property type="entry name" value="PIN"/>
    <property type="match status" value="1"/>
</dbReference>
<accession>A0A292YLH5</accession>
<dbReference type="PANTHER" id="PTHR38826:SF5">
    <property type="entry name" value="RIBONUCLEASE VAPC13"/>
    <property type="match status" value="1"/>
</dbReference>
<dbReference type="OrthoDB" id="597982at2"/>
<dbReference type="RefSeq" id="WP_096180928.1">
    <property type="nucleotide sequence ID" value="NZ_BDUF01000018.1"/>
</dbReference>
<feature type="domain" description="PIN" evidence="1">
    <location>
        <begin position="14"/>
        <end position="135"/>
    </location>
</feature>